<name>A0A974I0R6_XENLA</name>
<organism evidence="1 2">
    <name type="scientific">Xenopus laevis</name>
    <name type="common">African clawed frog</name>
    <dbReference type="NCBI Taxonomy" id="8355"/>
    <lineage>
        <taxon>Eukaryota</taxon>
        <taxon>Metazoa</taxon>
        <taxon>Chordata</taxon>
        <taxon>Craniata</taxon>
        <taxon>Vertebrata</taxon>
        <taxon>Euteleostomi</taxon>
        <taxon>Amphibia</taxon>
        <taxon>Batrachia</taxon>
        <taxon>Anura</taxon>
        <taxon>Pipoidea</taxon>
        <taxon>Pipidae</taxon>
        <taxon>Xenopodinae</taxon>
        <taxon>Xenopus</taxon>
        <taxon>Xenopus</taxon>
    </lineage>
</organism>
<protein>
    <recommendedName>
        <fullName evidence="3">DUF4371 domain-containing protein</fullName>
    </recommendedName>
</protein>
<gene>
    <name evidence="1" type="ORF">XELAEV_18009368mg</name>
</gene>
<dbReference type="AlphaFoldDB" id="A0A974I0R6"/>
<dbReference type="OMA" id="MHAENID"/>
<dbReference type="Proteomes" id="UP000694892">
    <property type="component" value="Chromosome 1S"/>
</dbReference>
<evidence type="ECO:0008006" key="3">
    <source>
        <dbReference type="Google" id="ProtNLM"/>
    </source>
</evidence>
<proteinExistence type="predicted"/>
<evidence type="ECO:0000313" key="2">
    <source>
        <dbReference type="Proteomes" id="UP000694892"/>
    </source>
</evidence>
<dbReference type="PANTHER" id="PTHR45749">
    <property type="match status" value="1"/>
</dbReference>
<accession>A0A974I0R6</accession>
<reference evidence="2" key="1">
    <citation type="journal article" date="2016" name="Nature">
        <title>Genome evolution in the allotetraploid frog Xenopus laevis.</title>
        <authorList>
            <person name="Session A.M."/>
            <person name="Uno Y."/>
            <person name="Kwon T."/>
            <person name="Chapman J.A."/>
            <person name="Toyoda A."/>
            <person name="Takahashi S."/>
            <person name="Fukui A."/>
            <person name="Hikosaka A."/>
            <person name="Suzuki A."/>
            <person name="Kondo M."/>
            <person name="van Heeringen S.J."/>
            <person name="Quigley I."/>
            <person name="Heinz S."/>
            <person name="Ogino H."/>
            <person name="Ochi H."/>
            <person name="Hellsten U."/>
            <person name="Lyons J.B."/>
            <person name="Simakov O."/>
            <person name="Putnam N."/>
            <person name="Stites J."/>
            <person name="Kuroki Y."/>
            <person name="Tanaka T."/>
            <person name="Michiue T."/>
            <person name="Watanabe M."/>
            <person name="Bogdanovic O."/>
            <person name="Lister R."/>
            <person name="Georgiou G."/>
            <person name="Paranjpe S.S."/>
            <person name="van Kruijsbergen I."/>
            <person name="Shu S."/>
            <person name="Carlson J."/>
            <person name="Kinoshita T."/>
            <person name="Ohta Y."/>
            <person name="Mawaribuchi S."/>
            <person name="Jenkins J."/>
            <person name="Grimwood J."/>
            <person name="Schmutz J."/>
            <person name="Mitros T."/>
            <person name="Mozaffari S.V."/>
            <person name="Suzuki Y."/>
            <person name="Haramoto Y."/>
            <person name="Yamamoto T.S."/>
            <person name="Takagi C."/>
            <person name="Heald R."/>
            <person name="Miller K."/>
            <person name="Haudenschild C."/>
            <person name="Kitzman J."/>
            <person name="Nakayama T."/>
            <person name="Izutsu Y."/>
            <person name="Robert J."/>
            <person name="Fortriede J."/>
            <person name="Burns K."/>
            <person name="Lotay V."/>
            <person name="Karimi K."/>
            <person name="Yasuoka Y."/>
            <person name="Dichmann D.S."/>
            <person name="Flajnik M.F."/>
            <person name="Houston D.W."/>
            <person name="Shendure J."/>
            <person name="DuPasquier L."/>
            <person name="Vize P.D."/>
            <person name="Zorn A.M."/>
            <person name="Ito M."/>
            <person name="Marcotte E.M."/>
            <person name="Wallingford J.B."/>
            <person name="Ito Y."/>
            <person name="Asashima M."/>
            <person name="Ueno N."/>
            <person name="Matsuda Y."/>
            <person name="Veenstra G.J."/>
            <person name="Fujiyama A."/>
            <person name="Harland R.M."/>
            <person name="Taira M."/>
            <person name="Rokhsar D.S."/>
        </authorList>
    </citation>
    <scope>NUCLEOTIDE SEQUENCE [LARGE SCALE GENOMIC DNA]</scope>
    <source>
        <strain evidence="2">J</strain>
    </source>
</reference>
<evidence type="ECO:0000313" key="1">
    <source>
        <dbReference type="EMBL" id="OCT97145.1"/>
    </source>
</evidence>
<dbReference type="EMBL" id="CM004467">
    <property type="protein sequence ID" value="OCT97145.1"/>
    <property type="molecule type" value="Genomic_DNA"/>
</dbReference>
<dbReference type="PANTHER" id="PTHR45749:SF21">
    <property type="entry name" value="DUF4371 DOMAIN-CONTAINING PROTEIN"/>
    <property type="match status" value="1"/>
</dbReference>
<dbReference type="InterPro" id="IPR012337">
    <property type="entry name" value="RNaseH-like_sf"/>
</dbReference>
<sequence>MEQCSIILRYVRERDVHERLIALIALINVKSTTGEAFYLSLKDQLEKVSLSVSNIIGCSFDGAANMSGCYNGVQAHIRNVSCSSVYTWCYSHILNLVIVDITQCVIPVKLLFGLLEKTACFFSESYKRMSFDSKVVSEAKYLIHGWTRYETLLVSFLFVQIFEIATPVSDYLQTSGLDILQALRMVEMAKSQFQKLRPSFPKLVSLANAFIEKIDHSLDEMSVSAELEKSFLHKRIARKKRMSGELAADEPLADPLKGFEVQTYYVVIDQAVNSIDQKFSKNEKLIQDLAFLDPRQFSNIREEDIPGESLHTVADLAGVDTVQLKSELLNFKDNYPLLKKKPSLPQTATVTIGET</sequence>
<dbReference type="SUPFAM" id="SSF53098">
    <property type="entry name" value="Ribonuclease H-like"/>
    <property type="match status" value="1"/>
</dbReference>